<evidence type="ECO:0000313" key="9">
    <source>
        <dbReference type="RefSeq" id="XP_030520613.2"/>
    </source>
</evidence>
<feature type="compositionally biased region" description="Polar residues" evidence="6">
    <location>
        <begin position="1029"/>
        <end position="1041"/>
    </location>
</feature>
<dbReference type="InterPro" id="IPR001965">
    <property type="entry name" value="Znf_PHD"/>
</dbReference>
<sequence>MASSDDEAETLPETVSTYYFEDHDDEPVSFSVLPVRWGDGEGGEDDAAETIFLHGTADNGLRKIYREVKSWRFDLGRSRPEVSVLSKDNICFKLDKPRRSFQDTIRTVLITLHCLHYAKNHPDASREALWEHLAKTLGFYEVRPSAKDLQDHVVLIKEAIGRDDVLAKSKVLSKLMEEKPRKRSKSGENVAMPSFIVDDTEDVEDGTAEEDDCFDSVCALCDNGGDLLCCDGKCMRSFHATKEAGEESLCDSLGYSQHEVDAMQTFNCENCIHNLHQCFACGKLGSSDKSSGADVFQCVSATCGLFYHPHCVAKLVHRRDEVAAEDLKLRIVAGESFTCPMHKCCVCNQIENKKELDLQFAVCRRCPKSYHRKCLPKEIVFEDDDEDEDEDAITRAWEGLLPNRVLIYCLKHDIDEEIGTPVRNHIKFPSTTIRANRAAVGEKRKRPVLGSLSTGGKGLKKKRVASEDSSKRASENQSLGKGKSPFTKKEGEKDKKVRVSSGQEIAKKVKVTDASKKFHKDTAKSRPLEPSTSFTMREHTSLGERLYSFTTEASEQTKTGEPVGPDSEERRAVELASTKSDDSLHPLDADTERRLLNLVKEAASSVSMADVVRKQNVPSTHAQYLKSTVDKTITIGKVEGSVQVYTYALTQCVNKDTLIERLHVQALRAALQRLEQGDSNEDAKAVCDPEVLTQIFKWKDKLRVYLAPFIYGMRYTSFGRHFTKVDKLQEIVDKLHWYVGDGDMIVDFCCGANDFSRLMAKKLEETGKKCSYKNYDIFPPKNNFEFELRDWMTVQLKELPYGSKLIMGLNPPFGVRGALANKFIDKALQFKPKLLMLIVPSETERLDEKKFRYDLVWEDDRFLSGKSFYLPGSVDVKDKQIEQWNNRPPLLYLWSRRDWTAKHRTIAQKQGHLPTKSRLPWSNEDCNGSLDLHYLNDDRSLSLTSDTSMPMGRPEETKDRVNMAEGQKGRFSRNDSGRESWESQSTGTSKGKAIGIGTSGREIHGKSPAKETPHHPSPKLTDGKLAFYNRSSKQKTNGSRTSGREIDEKDLTNVESSFNDRSSREKASGRGTSGREIDEEPPAKVTSRRPSPKSSVNDRSSISHGVPFENDVSGMNYQQADPRMSMSHAEDFYGSRGSTLSDDANRMYGLNNNRYYSTQRWSSGGGPLTNSGAQNLEGLHTARMRDTDNYRPNVSEPEERCWRDLERLSQVRLYGQQDPNVSQRNYMAGHDPRYSQPGALTSTYGLLGSIAESSQRMDMSAMQRYAPRLDELNPMRMNNVRPEAPVIRGNGYLDLNRGPQPGHGGDSFGFATGPRRPYSQQNTFGWLNE</sequence>
<dbReference type="Pfam" id="PF12047">
    <property type="entry name" value="DNMT1-RFD"/>
    <property type="match status" value="1"/>
</dbReference>
<feature type="compositionally biased region" description="Basic and acidic residues" evidence="6">
    <location>
        <begin position="515"/>
        <end position="527"/>
    </location>
</feature>
<organism evidence="8 9">
    <name type="scientific">Rhodamnia argentea</name>
    <dbReference type="NCBI Taxonomy" id="178133"/>
    <lineage>
        <taxon>Eukaryota</taxon>
        <taxon>Viridiplantae</taxon>
        <taxon>Streptophyta</taxon>
        <taxon>Embryophyta</taxon>
        <taxon>Tracheophyta</taxon>
        <taxon>Spermatophyta</taxon>
        <taxon>Magnoliopsida</taxon>
        <taxon>eudicotyledons</taxon>
        <taxon>Gunneridae</taxon>
        <taxon>Pentapetalae</taxon>
        <taxon>rosids</taxon>
        <taxon>malvids</taxon>
        <taxon>Myrtales</taxon>
        <taxon>Myrtaceae</taxon>
        <taxon>Myrtoideae</taxon>
        <taxon>Myrteae</taxon>
        <taxon>Australasian group</taxon>
        <taxon>Rhodamnia</taxon>
    </lineage>
</organism>
<keyword evidence="5" id="KW-0539">Nucleus</keyword>
<feature type="compositionally biased region" description="Basic and acidic residues" evidence="6">
    <location>
        <begin position="953"/>
        <end position="962"/>
    </location>
</feature>
<evidence type="ECO:0000256" key="6">
    <source>
        <dbReference type="SAM" id="MobiDB-lite"/>
    </source>
</evidence>
<dbReference type="InterPro" id="IPR013083">
    <property type="entry name" value="Znf_RING/FYVE/PHD"/>
</dbReference>
<feature type="region of interest" description="Disordered" evidence="6">
    <location>
        <begin position="1290"/>
        <end position="1329"/>
    </location>
</feature>
<protein>
    <submittedName>
        <fullName evidence="9">Protein ENHANCED DOWNY MILDEW 2-like isoform X1</fullName>
    </submittedName>
</protein>
<evidence type="ECO:0000256" key="3">
    <source>
        <dbReference type="ARBA" id="ARBA00022771"/>
    </source>
</evidence>
<feature type="region of interest" description="Disordered" evidence="6">
    <location>
        <begin position="441"/>
        <end position="504"/>
    </location>
</feature>
<keyword evidence="4" id="KW-0862">Zinc</keyword>
<feature type="domain" description="Zinc finger PHD-type" evidence="7">
    <location>
        <begin position="217"/>
        <end position="272"/>
    </location>
</feature>
<dbReference type="Proteomes" id="UP000827889">
    <property type="component" value="Chromosome 2"/>
</dbReference>
<feature type="compositionally biased region" description="Basic and acidic residues" evidence="6">
    <location>
        <begin position="972"/>
        <end position="981"/>
    </location>
</feature>
<dbReference type="Gene3D" id="3.30.40.10">
    <property type="entry name" value="Zinc/RING finger domain, C3HC4 (zinc finger)"/>
    <property type="match status" value="2"/>
</dbReference>
<dbReference type="KEGG" id="rarg:115734147"/>
<dbReference type="CDD" id="cd15565">
    <property type="entry name" value="PHD2_NSD"/>
    <property type="match status" value="1"/>
</dbReference>
<dbReference type="PANTHER" id="PTHR46235:SF3">
    <property type="entry name" value="PHD FINGER-CONTAINING PROTEIN DDB_G0268158"/>
    <property type="match status" value="1"/>
</dbReference>
<proteinExistence type="predicted"/>
<feature type="domain" description="Zinc finger PHD-type" evidence="7">
    <location>
        <begin position="277"/>
        <end position="343"/>
    </location>
</feature>
<evidence type="ECO:0000259" key="7">
    <source>
        <dbReference type="SMART" id="SM00249"/>
    </source>
</evidence>
<evidence type="ECO:0000256" key="1">
    <source>
        <dbReference type="ARBA" id="ARBA00004123"/>
    </source>
</evidence>
<reference evidence="9" key="2">
    <citation type="submission" date="2025-08" db="UniProtKB">
        <authorList>
            <consortium name="RefSeq"/>
        </authorList>
    </citation>
    <scope>IDENTIFICATION</scope>
    <source>
        <tissue evidence="9">Leaf</tissue>
    </source>
</reference>
<name>A0A8B8NEE8_9MYRT</name>
<feature type="region of interest" description="Disordered" evidence="6">
    <location>
        <begin position="549"/>
        <end position="568"/>
    </location>
</feature>
<feature type="region of interest" description="Disordered" evidence="6">
    <location>
        <begin position="515"/>
        <end position="534"/>
    </location>
</feature>
<evidence type="ECO:0000256" key="5">
    <source>
        <dbReference type="ARBA" id="ARBA00023242"/>
    </source>
</evidence>
<feature type="compositionally biased region" description="Polar residues" evidence="6">
    <location>
        <begin position="549"/>
        <end position="559"/>
    </location>
</feature>
<feature type="compositionally biased region" description="Polar residues" evidence="6">
    <location>
        <begin position="1318"/>
        <end position="1329"/>
    </location>
</feature>
<dbReference type="CDD" id="cd15566">
    <property type="entry name" value="PHD3_NSD"/>
    <property type="match status" value="1"/>
</dbReference>
<dbReference type="SMART" id="SM00249">
    <property type="entry name" value="PHD"/>
    <property type="match status" value="3"/>
</dbReference>
<keyword evidence="8" id="KW-1185">Reference proteome</keyword>
<keyword evidence="2" id="KW-0479">Metal-binding</keyword>
<feature type="compositionally biased region" description="Polar residues" evidence="6">
    <location>
        <begin position="1092"/>
        <end position="1103"/>
    </location>
</feature>
<dbReference type="Pfam" id="PF26055">
    <property type="entry name" value="Mtase_EDM2"/>
    <property type="match status" value="1"/>
</dbReference>
<evidence type="ECO:0000256" key="2">
    <source>
        <dbReference type="ARBA" id="ARBA00022723"/>
    </source>
</evidence>
<dbReference type="InterPro" id="IPR058939">
    <property type="entry name" value="Mtase_EDM2"/>
</dbReference>
<dbReference type="GeneID" id="115734147"/>
<dbReference type="InterPro" id="IPR022702">
    <property type="entry name" value="Cytosine_MeTrfase1_RFD"/>
</dbReference>
<feature type="region of interest" description="Disordered" evidence="6">
    <location>
        <begin position="941"/>
        <end position="1116"/>
    </location>
</feature>
<gene>
    <name evidence="9" type="primary">LOC115734147</name>
</gene>
<dbReference type="RefSeq" id="XP_030520613.2">
    <property type="nucleotide sequence ID" value="XM_030664753.2"/>
</dbReference>
<accession>A0A8B8NEE8</accession>
<dbReference type="Pfam" id="PF22908">
    <property type="entry name" value="PHD_NSD"/>
    <property type="match status" value="1"/>
</dbReference>
<dbReference type="GO" id="GO:0008270">
    <property type="term" value="F:zinc ion binding"/>
    <property type="evidence" value="ECO:0007669"/>
    <property type="project" value="UniProtKB-KW"/>
</dbReference>
<keyword evidence="3" id="KW-0863">Zinc-finger</keyword>
<feature type="compositionally biased region" description="Basic and acidic residues" evidence="6">
    <location>
        <begin position="1061"/>
        <end position="1076"/>
    </location>
</feature>
<feature type="domain" description="Zinc finger PHD-type" evidence="7">
    <location>
        <begin position="344"/>
        <end position="413"/>
    </location>
</feature>
<dbReference type="PANTHER" id="PTHR46235">
    <property type="entry name" value="PHD FINGER-CONTAINING PROTEIN DDB_G0268158"/>
    <property type="match status" value="1"/>
</dbReference>
<feature type="compositionally biased region" description="Basic and acidic residues" evidence="6">
    <location>
        <begin position="464"/>
        <end position="474"/>
    </location>
</feature>
<feature type="compositionally biased region" description="Basic and acidic residues" evidence="6">
    <location>
        <begin position="1001"/>
        <end position="1014"/>
    </location>
</feature>
<evidence type="ECO:0000256" key="4">
    <source>
        <dbReference type="ARBA" id="ARBA00022833"/>
    </source>
</evidence>
<dbReference type="InterPro" id="IPR055198">
    <property type="entry name" value="NSD_PHD"/>
</dbReference>
<evidence type="ECO:0000313" key="8">
    <source>
        <dbReference type="Proteomes" id="UP000827889"/>
    </source>
</evidence>
<feature type="compositionally biased region" description="Basic and acidic residues" evidence="6">
    <location>
        <begin position="1042"/>
        <end position="1052"/>
    </location>
</feature>
<comment type="subcellular location">
    <subcellularLocation>
        <location evidence="1">Nucleus</location>
    </subcellularLocation>
</comment>
<feature type="compositionally biased region" description="Basic and acidic residues" evidence="6">
    <location>
        <begin position="487"/>
        <end position="497"/>
    </location>
</feature>
<reference evidence="8" key="1">
    <citation type="submission" date="2025-05" db="UniProtKB">
        <authorList>
            <consortium name="RefSeq"/>
        </authorList>
    </citation>
    <scope>NUCLEOTIDE SEQUENCE [LARGE SCALE GENOMIC DNA]</scope>
</reference>